<evidence type="ECO:0000256" key="4">
    <source>
        <dbReference type="ARBA" id="ARBA00023163"/>
    </source>
</evidence>
<accession>A0A5N6RAD7</accession>
<evidence type="ECO:0000256" key="1">
    <source>
        <dbReference type="ARBA" id="ARBA00004123"/>
    </source>
</evidence>
<keyword evidence="9" id="KW-1185">Reference proteome</keyword>
<keyword evidence="4" id="KW-0804">Transcription</keyword>
<protein>
    <recommendedName>
        <fullName evidence="7">TCP domain-containing protein</fullName>
    </recommendedName>
</protein>
<evidence type="ECO:0000313" key="8">
    <source>
        <dbReference type="EMBL" id="KAE8076025.1"/>
    </source>
</evidence>
<keyword evidence="5" id="KW-0539">Nucleus</keyword>
<evidence type="ECO:0000256" key="5">
    <source>
        <dbReference type="ARBA" id="ARBA00023242"/>
    </source>
</evidence>
<evidence type="ECO:0000256" key="2">
    <source>
        <dbReference type="ARBA" id="ARBA00023015"/>
    </source>
</evidence>
<dbReference type="PANTHER" id="PTHR31072">
    <property type="entry name" value="TRANSCRIPTION FACTOR TCP4-RELATED"/>
    <property type="match status" value="1"/>
</dbReference>
<dbReference type="GO" id="GO:2000032">
    <property type="term" value="P:regulation of secondary shoot formation"/>
    <property type="evidence" value="ECO:0007669"/>
    <property type="project" value="TreeGrafter"/>
</dbReference>
<dbReference type="EMBL" id="CM017326">
    <property type="protein sequence ID" value="KAE8076025.1"/>
    <property type="molecule type" value="Genomic_DNA"/>
</dbReference>
<dbReference type="GO" id="GO:0043565">
    <property type="term" value="F:sequence-specific DNA binding"/>
    <property type="evidence" value="ECO:0007669"/>
    <property type="project" value="TreeGrafter"/>
</dbReference>
<dbReference type="Proteomes" id="UP000327013">
    <property type="component" value="Chromosome 6"/>
</dbReference>
<feature type="region of interest" description="Disordered" evidence="6">
    <location>
        <begin position="85"/>
        <end position="110"/>
    </location>
</feature>
<dbReference type="PANTHER" id="PTHR31072:SF240">
    <property type="entry name" value="TRANSCRIPTION FACTOR TCP10"/>
    <property type="match status" value="1"/>
</dbReference>
<feature type="region of interest" description="Disordered" evidence="6">
    <location>
        <begin position="309"/>
        <end position="332"/>
    </location>
</feature>
<keyword evidence="3" id="KW-0238">DNA-binding</keyword>
<evidence type="ECO:0000313" key="9">
    <source>
        <dbReference type="Proteomes" id="UP000327013"/>
    </source>
</evidence>
<reference evidence="8 9" key="1">
    <citation type="submission" date="2019-06" db="EMBL/GenBank/DDBJ databases">
        <title>A chromosomal-level reference genome of Carpinus fangiana (Coryloideae, Betulaceae).</title>
        <authorList>
            <person name="Yang X."/>
            <person name="Wang Z."/>
            <person name="Zhang L."/>
            <person name="Hao G."/>
            <person name="Liu J."/>
            <person name="Yang Y."/>
        </authorList>
    </citation>
    <scope>NUCLEOTIDE SEQUENCE [LARGE SCALE GENOMIC DNA]</scope>
    <source>
        <strain evidence="8">Cfa_2016G</strain>
        <tissue evidence="8">Leaf</tissue>
    </source>
</reference>
<dbReference type="AlphaFoldDB" id="A0A5N6RAD7"/>
<sequence>MGMKSAGGEIVQVQGGHIVRSTGRKDRHSKVYTAKGPRDRRVRLSAHTAIQFYDVQDRLGYDRPSKAVDWLIKKAKSAIDKLAELPPWHPMGNSSAAAAEQEDPNGGSADMAIAEQSESSGYNFQLHRQLAENPDENSNFISPALDSEAMTDTMKCLFPTTSATSSLNFQSYPPDIISRTSNHTQDLGLSLHSFHDHSAPNDQNLFAGSAPVGFDANYQRMVAWNSDTSAENRGAFVFNSPALAQQALLGQGSAFSQRGPLQSSFAHSVRAWDDLSIASSHYQKTQPIHQSSMFGSRFATDGLPGFCIPATIQGGEEQSSSRPSSNSPNSHH</sequence>
<evidence type="ECO:0000259" key="7">
    <source>
        <dbReference type="PROSITE" id="PS51369"/>
    </source>
</evidence>
<evidence type="ECO:0000256" key="6">
    <source>
        <dbReference type="SAM" id="MobiDB-lite"/>
    </source>
</evidence>
<dbReference type="Pfam" id="PF03634">
    <property type="entry name" value="TCP"/>
    <property type="match status" value="1"/>
</dbReference>
<dbReference type="GO" id="GO:0003700">
    <property type="term" value="F:DNA-binding transcription factor activity"/>
    <property type="evidence" value="ECO:0007669"/>
    <property type="project" value="InterPro"/>
</dbReference>
<gene>
    <name evidence="8" type="ORF">FH972_014700</name>
</gene>
<comment type="subcellular location">
    <subcellularLocation>
        <location evidence="1">Nucleus</location>
    </subcellularLocation>
</comment>
<organism evidence="8 9">
    <name type="scientific">Carpinus fangiana</name>
    <dbReference type="NCBI Taxonomy" id="176857"/>
    <lineage>
        <taxon>Eukaryota</taxon>
        <taxon>Viridiplantae</taxon>
        <taxon>Streptophyta</taxon>
        <taxon>Embryophyta</taxon>
        <taxon>Tracheophyta</taxon>
        <taxon>Spermatophyta</taxon>
        <taxon>Magnoliopsida</taxon>
        <taxon>eudicotyledons</taxon>
        <taxon>Gunneridae</taxon>
        <taxon>Pentapetalae</taxon>
        <taxon>rosids</taxon>
        <taxon>fabids</taxon>
        <taxon>Fagales</taxon>
        <taxon>Betulaceae</taxon>
        <taxon>Carpinus</taxon>
    </lineage>
</organism>
<feature type="compositionally biased region" description="Low complexity" evidence="6">
    <location>
        <begin position="320"/>
        <end position="332"/>
    </location>
</feature>
<proteinExistence type="predicted"/>
<feature type="domain" description="TCP" evidence="7">
    <location>
        <begin position="24"/>
        <end position="82"/>
    </location>
</feature>
<name>A0A5N6RAD7_9ROSI</name>
<dbReference type="InterPro" id="IPR017887">
    <property type="entry name" value="TF_TCP_subgr"/>
</dbReference>
<keyword evidence="2" id="KW-0805">Transcription regulation</keyword>
<dbReference type="InterPro" id="IPR005333">
    <property type="entry name" value="Transcription_factor_TCP"/>
</dbReference>
<dbReference type="PROSITE" id="PS51369">
    <property type="entry name" value="TCP"/>
    <property type="match status" value="1"/>
</dbReference>
<dbReference type="OrthoDB" id="1927134at2759"/>
<evidence type="ECO:0000256" key="3">
    <source>
        <dbReference type="ARBA" id="ARBA00023125"/>
    </source>
</evidence>
<dbReference type="GO" id="GO:0005634">
    <property type="term" value="C:nucleus"/>
    <property type="evidence" value="ECO:0007669"/>
    <property type="project" value="UniProtKB-SubCell"/>
</dbReference>